<evidence type="ECO:0000313" key="2">
    <source>
        <dbReference type="Proteomes" id="UP001196413"/>
    </source>
</evidence>
<evidence type="ECO:0000313" key="1">
    <source>
        <dbReference type="EMBL" id="KAJ1359551.1"/>
    </source>
</evidence>
<reference evidence="1" key="1">
    <citation type="submission" date="2021-06" db="EMBL/GenBank/DDBJ databases">
        <title>Parelaphostrongylus tenuis whole genome reference sequence.</title>
        <authorList>
            <person name="Garwood T.J."/>
            <person name="Larsen P.A."/>
            <person name="Fountain-Jones N.M."/>
            <person name="Garbe J.R."/>
            <person name="Macchietto M.G."/>
            <person name="Kania S.A."/>
            <person name="Gerhold R.W."/>
            <person name="Richards J.E."/>
            <person name="Wolf T.M."/>
        </authorList>
    </citation>
    <scope>NUCLEOTIDE SEQUENCE</scope>
    <source>
        <strain evidence="1">MNPRO001-30</strain>
        <tissue evidence="1">Meninges</tissue>
    </source>
</reference>
<dbReference type="Proteomes" id="UP001196413">
    <property type="component" value="Unassembled WGS sequence"/>
</dbReference>
<sequence>MDLSSTHHADESLQADDMDSYIVTTSRNTRLKSGNNTISCAMSIKTSPHPCYKVEFSVERGPKKATLLKSTYGSDVTTSSLAAINPVIWREVLAMQSLFVKANSGTLYSRISKNTPSD</sequence>
<keyword evidence="2" id="KW-1185">Reference proteome</keyword>
<gene>
    <name evidence="1" type="ORF">KIN20_018314</name>
</gene>
<dbReference type="AlphaFoldDB" id="A0AAD5N3I1"/>
<proteinExistence type="predicted"/>
<organism evidence="1 2">
    <name type="scientific">Parelaphostrongylus tenuis</name>
    <name type="common">Meningeal worm</name>
    <dbReference type="NCBI Taxonomy" id="148309"/>
    <lineage>
        <taxon>Eukaryota</taxon>
        <taxon>Metazoa</taxon>
        <taxon>Ecdysozoa</taxon>
        <taxon>Nematoda</taxon>
        <taxon>Chromadorea</taxon>
        <taxon>Rhabditida</taxon>
        <taxon>Rhabditina</taxon>
        <taxon>Rhabditomorpha</taxon>
        <taxon>Strongyloidea</taxon>
        <taxon>Metastrongylidae</taxon>
        <taxon>Parelaphostrongylus</taxon>
    </lineage>
</organism>
<dbReference type="EMBL" id="JAHQIW010003645">
    <property type="protein sequence ID" value="KAJ1359551.1"/>
    <property type="molecule type" value="Genomic_DNA"/>
</dbReference>
<name>A0AAD5N3I1_PARTN</name>
<comment type="caution">
    <text evidence="1">The sequence shown here is derived from an EMBL/GenBank/DDBJ whole genome shotgun (WGS) entry which is preliminary data.</text>
</comment>
<protein>
    <submittedName>
        <fullName evidence="1">Uncharacterized protein</fullName>
    </submittedName>
</protein>
<accession>A0AAD5N3I1</accession>